<evidence type="ECO:0000313" key="2">
    <source>
        <dbReference type="EMBL" id="KAG0574184.1"/>
    </source>
</evidence>
<name>A0A8T0HTA3_CERPU</name>
<comment type="caution">
    <text evidence="2">The sequence shown here is derived from an EMBL/GenBank/DDBJ whole genome shotgun (WGS) entry which is preliminary data.</text>
</comment>
<dbReference type="Proteomes" id="UP000822688">
    <property type="component" value="Chromosome V"/>
</dbReference>
<proteinExistence type="predicted"/>
<accession>A0A8T0HTA3</accession>
<feature type="signal peptide" evidence="1">
    <location>
        <begin position="1"/>
        <end position="24"/>
    </location>
</feature>
<sequence>MKPSCRQCLFHILCSSMLTGFILHVPNEHEVHVKNFLNHSCQSMQCTNMDSFKWNRQYRFPSRFFYNRRRVGSDITCK</sequence>
<keyword evidence="1" id="KW-0732">Signal</keyword>
<evidence type="ECO:0000313" key="3">
    <source>
        <dbReference type="Proteomes" id="UP000822688"/>
    </source>
</evidence>
<feature type="chain" id="PRO_5035810524" description="Secreted protein" evidence="1">
    <location>
        <begin position="25"/>
        <end position="78"/>
    </location>
</feature>
<reference evidence="2" key="1">
    <citation type="submission" date="2020-06" db="EMBL/GenBank/DDBJ databases">
        <title>WGS assembly of Ceratodon purpureus strain R40.</title>
        <authorList>
            <person name="Carey S.B."/>
            <person name="Jenkins J."/>
            <person name="Shu S."/>
            <person name="Lovell J.T."/>
            <person name="Sreedasyam A."/>
            <person name="Maumus F."/>
            <person name="Tiley G.P."/>
            <person name="Fernandez-Pozo N."/>
            <person name="Barry K."/>
            <person name="Chen C."/>
            <person name="Wang M."/>
            <person name="Lipzen A."/>
            <person name="Daum C."/>
            <person name="Saski C.A."/>
            <person name="Payton A.C."/>
            <person name="Mcbreen J.C."/>
            <person name="Conrad R.E."/>
            <person name="Kollar L.M."/>
            <person name="Olsson S."/>
            <person name="Huttunen S."/>
            <person name="Landis J.B."/>
            <person name="Wickett N.J."/>
            <person name="Johnson M.G."/>
            <person name="Rensing S.A."/>
            <person name="Grimwood J."/>
            <person name="Schmutz J."/>
            <person name="Mcdaniel S.F."/>
        </authorList>
    </citation>
    <scope>NUCLEOTIDE SEQUENCE</scope>
    <source>
        <strain evidence="2">R40</strain>
    </source>
</reference>
<keyword evidence="3" id="KW-1185">Reference proteome</keyword>
<dbReference type="AlphaFoldDB" id="A0A8T0HTA3"/>
<organism evidence="2 3">
    <name type="scientific">Ceratodon purpureus</name>
    <name type="common">Fire moss</name>
    <name type="synonym">Dicranum purpureum</name>
    <dbReference type="NCBI Taxonomy" id="3225"/>
    <lineage>
        <taxon>Eukaryota</taxon>
        <taxon>Viridiplantae</taxon>
        <taxon>Streptophyta</taxon>
        <taxon>Embryophyta</taxon>
        <taxon>Bryophyta</taxon>
        <taxon>Bryophytina</taxon>
        <taxon>Bryopsida</taxon>
        <taxon>Dicranidae</taxon>
        <taxon>Pseudoditrichales</taxon>
        <taxon>Ditrichaceae</taxon>
        <taxon>Ceratodon</taxon>
    </lineage>
</organism>
<evidence type="ECO:0008006" key="4">
    <source>
        <dbReference type="Google" id="ProtNLM"/>
    </source>
</evidence>
<protein>
    <recommendedName>
        <fullName evidence="4">Secreted protein</fullName>
    </recommendedName>
</protein>
<dbReference type="EMBL" id="CM026426">
    <property type="protein sequence ID" value="KAG0574184.1"/>
    <property type="molecule type" value="Genomic_DNA"/>
</dbReference>
<evidence type="ECO:0000256" key="1">
    <source>
        <dbReference type="SAM" id="SignalP"/>
    </source>
</evidence>
<gene>
    <name evidence="2" type="ORF">KC19_VG241600</name>
</gene>